<comment type="caution">
    <text evidence="6">The sequence shown here is derived from an EMBL/GenBank/DDBJ whole genome shotgun (WGS) entry which is preliminary data.</text>
</comment>
<protein>
    <recommendedName>
        <fullName evidence="5">HTH tetR-type domain-containing protein</fullName>
    </recommendedName>
</protein>
<dbReference type="PANTHER" id="PTHR30055:SF234">
    <property type="entry name" value="HTH-TYPE TRANSCRIPTIONAL REGULATOR BETI"/>
    <property type="match status" value="1"/>
</dbReference>
<gene>
    <name evidence="6" type="ORF">GCM10010961_39600</name>
</gene>
<dbReference type="InterPro" id="IPR009057">
    <property type="entry name" value="Homeodomain-like_sf"/>
</dbReference>
<evidence type="ECO:0000256" key="4">
    <source>
        <dbReference type="PROSITE-ProRule" id="PRU00335"/>
    </source>
</evidence>
<organism evidence="6 7">
    <name type="scientific">Pseudodonghicola xiamenensis</name>
    <dbReference type="NCBI Taxonomy" id="337702"/>
    <lineage>
        <taxon>Bacteria</taxon>
        <taxon>Pseudomonadati</taxon>
        <taxon>Pseudomonadota</taxon>
        <taxon>Alphaproteobacteria</taxon>
        <taxon>Rhodobacterales</taxon>
        <taxon>Paracoccaceae</taxon>
        <taxon>Pseudodonghicola</taxon>
    </lineage>
</organism>
<evidence type="ECO:0000256" key="1">
    <source>
        <dbReference type="ARBA" id="ARBA00023015"/>
    </source>
</evidence>
<dbReference type="RefSeq" id="WP_051312613.1">
    <property type="nucleotide sequence ID" value="NZ_BNAP01000031.1"/>
</dbReference>
<reference evidence="6" key="1">
    <citation type="journal article" date="2014" name="Int. J. Syst. Evol. Microbiol.">
        <title>Complete genome sequence of Corynebacterium casei LMG S-19264T (=DSM 44701T), isolated from a smear-ripened cheese.</title>
        <authorList>
            <consortium name="US DOE Joint Genome Institute (JGI-PGF)"/>
            <person name="Walter F."/>
            <person name="Albersmeier A."/>
            <person name="Kalinowski J."/>
            <person name="Ruckert C."/>
        </authorList>
    </citation>
    <scope>NUCLEOTIDE SEQUENCE</scope>
    <source>
        <strain evidence="6">CGMCC 1.7081</strain>
    </source>
</reference>
<keyword evidence="3" id="KW-0804">Transcription</keyword>
<feature type="domain" description="HTH tetR-type" evidence="5">
    <location>
        <begin position="17"/>
        <end position="77"/>
    </location>
</feature>
<proteinExistence type="predicted"/>
<dbReference type="AlphaFoldDB" id="A0A8J3HC26"/>
<name>A0A8J3HC26_9RHOB</name>
<dbReference type="GO" id="GO:0003700">
    <property type="term" value="F:DNA-binding transcription factor activity"/>
    <property type="evidence" value="ECO:0007669"/>
    <property type="project" value="TreeGrafter"/>
</dbReference>
<keyword evidence="7" id="KW-1185">Reference proteome</keyword>
<keyword evidence="1" id="KW-0805">Transcription regulation</keyword>
<dbReference type="Gene3D" id="1.10.357.10">
    <property type="entry name" value="Tetracycline Repressor, domain 2"/>
    <property type="match status" value="1"/>
</dbReference>
<evidence type="ECO:0000256" key="2">
    <source>
        <dbReference type="ARBA" id="ARBA00023125"/>
    </source>
</evidence>
<dbReference type="Pfam" id="PF00440">
    <property type="entry name" value="TetR_N"/>
    <property type="match status" value="1"/>
</dbReference>
<keyword evidence="2 4" id="KW-0238">DNA-binding</keyword>
<reference evidence="6" key="2">
    <citation type="submission" date="2020-09" db="EMBL/GenBank/DDBJ databases">
        <authorList>
            <person name="Sun Q."/>
            <person name="Zhou Y."/>
        </authorList>
    </citation>
    <scope>NUCLEOTIDE SEQUENCE</scope>
    <source>
        <strain evidence="6">CGMCC 1.7081</strain>
    </source>
</reference>
<accession>A0A8J3HC26</accession>
<sequence>MTDSDITPRKRFHALDARERARWLDPAEAEFCAHGFENASLNRILKQAGMSKGRSYHYFADKGELFRATLDRRMAGIAELCDAAVLAAKEPGLFWQEVAALGARLTAALQKDERLAALIRTLHQERAAQQACAVQLDVFRARVEALLTAGQAIGAVRGDLPTSLLVAVTLQLIVTVDHWFADHAAALDMAQEQLLSRQAFGLLIAPLIPPSQFGDDLP</sequence>
<dbReference type="GO" id="GO:0000976">
    <property type="term" value="F:transcription cis-regulatory region binding"/>
    <property type="evidence" value="ECO:0007669"/>
    <property type="project" value="TreeGrafter"/>
</dbReference>
<dbReference type="PROSITE" id="PS50977">
    <property type="entry name" value="HTH_TETR_2"/>
    <property type="match status" value="1"/>
</dbReference>
<dbReference type="Proteomes" id="UP000611500">
    <property type="component" value="Unassembled WGS sequence"/>
</dbReference>
<dbReference type="PANTHER" id="PTHR30055">
    <property type="entry name" value="HTH-TYPE TRANSCRIPTIONAL REGULATOR RUTR"/>
    <property type="match status" value="1"/>
</dbReference>
<dbReference type="InterPro" id="IPR001647">
    <property type="entry name" value="HTH_TetR"/>
</dbReference>
<dbReference type="SUPFAM" id="SSF46689">
    <property type="entry name" value="Homeodomain-like"/>
    <property type="match status" value="1"/>
</dbReference>
<evidence type="ECO:0000313" key="6">
    <source>
        <dbReference type="EMBL" id="GHH02003.1"/>
    </source>
</evidence>
<evidence type="ECO:0000313" key="7">
    <source>
        <dbReference type="Proteomes" id="UP000611500"/>
    </source>
</evidence>
<feature type="DNA-binding region" description="H-T-H motif" evidence="4">
    <location>
        <begin position="40"/>
        <end position="59"/>
    </location>
</feature>
<evidence type="ECO:0000256" key="3">
    <source>
        <dbReference type="ARBA" id="ARBA00023163"/>
    </source>
</evidence>
<evidence type="ECO:0000259" key="5">
    <source>
        <dbReference type="PROSITE" id="PS50977"/>
    </source>
</evidence>
<dbReference type="EMBL" id="BNAP01000031">
    <property type="protein sequence ID" value="GHH02003.1"/>
    <property type="molecule type" value="Genomic_DNA"/>
</dbReference>
<dbReference type="InterPro" id="IPR050109">
    <property type="entry name" value="HTH-type_TetR-like_transc_reg"/>
</dbReference>